<comment type="caution">
    <text evidence="1">The sequence shown here is derived from an EMBL/GenBank/DDBJ whole genome shotgun (WGS) entry which is preliminary data.</text>
</comment>
<sequence length="69" mass="7306">EVTADVDYLSQLIQDYPAPFSVDYGAPTIGTPAFFLGKSDSSGTIQAQFISGAQPFESFAQAIDALLSE</sequence>
<organism evidence="1 2">
    <name type="scientific">candidate division CPR1 bacterium GW2011_GWC1_49_13</name>
    <dbReference type="NCBI Taxonomy" id="1618342"/>
    <lineage>
        <taxon>Bacteria</taxon>
        <taxon>candidate division CPR1</taxon>
    </lineage>
</organism>
<name>A0A0G1XTE6_9BACT</name>
<proteinExistence type="predicted"/>
<dbReference type="STRING" id="1618342.UY40_C0007G0001"/>
<dbReference type="EMBL" id="LCPW01000007">
    <property type="protein sequence ID" value="KKW05862.1"/>
    <property type="molecule type" value="Genomic_DNA"/>
</dbReference>
<gene>
    <name evidence="1" type="ORF">UY40_C0007G0001</name>
</gene>
<reference evidence="1 2" key="1">
    <citation type="journal article" date="2015" name="Nature">
        <title>rRNA introns, odd ribosomes, and small enigmatic genomes across a large radiation of phyla.</title>
        <authorList>
            <person name="Brown C.T."/>
            <person name="Hug L.A."/>
            <person name="Thomas B.C."/>
            <person name="Sharon I."/>
            <person name="Castelle C.J."/>
            <person name="Singh A."/>
            <person name="Wilkins M.J."/>
            <person name="Williams K.H."/>
            <person name="Banfield J.F."/>
        </authorList>
    </citation>
    <scope>NUCLEOTIDE SEQUENCE [LARGE SCALE GENOMIC DNA]</scope>
</reference>
<evidence type="ECO:0000313" key="2">
    <source>
        <dbReference type="Proteomes" id="UP000034119"/>
    </source>
</evidence>
<feature type="non-terminal residue" evidence="1">
    <location>
        <position position="1"/>
    </location>
</feature>
<evidence type="ECO:0000313" key="1">
    <source>
        <dbReference type="EMBL" id="KKW05862.1"/>
    </source>
</evidence>
<dbReference type="AlphaFoldDB" id="A0A0G1XTE6"/>
<dbReference type="Proteomes" id="UP000034119">
    <property type="component" value="Unassembled WGS sequence"/>
</dbReference>
<accession>A0A0G1XTE6</accession>
<protein>
    <submittedName>
        <fullName evidence="1">Uncharacterized protein</fullName>
    </submittedName>
</protein>